<evidence type="ECO:0000313" key="6">
    <source>
        <dbReference type="EMBL" id="QCP34391.1"/>
    </source>
</evidence>
<accession>A0A4P8ICJ3</accession>
<feature type="coiled-coil region" evidence="4">
    <location>
        <begin position="454"/>
        <end position="481"/>
    </location>
</feature>
<keyword evidence="6" id="KW-0269">Exonuclease</keyword>
<dbReference type="Proteomes" id="UP000298653">
    <property type="component" value="Chromosome"/>
</dbReference>
<keyword evidence="4" id="KW-0175">Coiled coil</keyword>
<dbReference type="Gene3D" id="3.40.50.300">
    <property type="entry name" value="P-loop containing nucleotide triphosphate hydrolases"/>
    <property type="match status" value="2"/>
</dbReference>
<gene>
    <name evidence="6" type="ORF">AR1Y2_0937</name>
</gene>
<evidence type="ECO:0000313" key="7">
    <source>
        <dbReference type="Proteomes" id="UP000298653"/>
    </source>
</evidence>
<protein>
    <recommendedName>
        <fullName evidence="3">Nuclease SbcCD subunit C</fullName>
    </recommendedName>
</protein>
<dbReference type="Pfam" id="PF13558">
    <property type="entry name" value="SbcC_Walker_B"/>
    <property type="match status" value="1"/>
</dbReference>
<dbReference type="GO" id="GO:0016887">
    <property type="term" value="F:ATP hydrolysis activity"/>
    <property type="evidence" value="ECO:0007669"/>
    <property type="project" value="InterPro"/>
</dbReference>
<dbReference type="EMBL" id="CP040058">
    <property type="protein sequence ID" value="QCP34391.1"/>
    <property type="molecule type" value="Genomic_DNA"/>
</dbReference>
<dbReference type="SUPFAM" id="SSF52540">
    <property type="entry name" value="P-loop containing nucleoside triphosphate hydrolases"/>
    <property type="match status" value="1"/>
</dbReference>
<dbReference type="AlphaFoldDB" id="A0A4P8ICJ3"/>
<evidence type="ECO:0000256" key="2">
    <source>
        <dbReference type="ARBA" id="ARBA00011322"/>
    </source>
</evidence>
<dbReference type="RefSeq" id="WP_137327931.1">
    <property type="nucleotide sequence ID" value="NZ_CP040058.1"/>
</dbReference>
<dbReference type="InterPro" id="IPR027417">
    <property type="entry name" value="P-loop_NTPase"/>
</dbReference>
<dbReference type="PANTHER" id="PTHR32114:SF2">
    <property type="entry name" value="ABC TRANSPORTER ABCH.3"/>
    <property type="match status" value="1"/>
</dbReference>
<dbReference type="InterPro" id="IPR038729">
    <property type="entry name" value="Rad50/SbcC_AAA"/>
</dbReference>
<evidence type="ECO:0000256" key="1">
    <source>
        <dbReference type="ARBA" id="ARBA00006930"/>
    </source>
</evidence>
<evidence type="ECO:0000256" key="3">
    <source>
        <dbReference type="ARBA" id="ARBA00013368"/>
    </source>
</evidence>
<proteinExistence type="inferred from homology"/>
<organism evidence="6 7">
    <name type="scientific">Anaerostipes rhamnosivorans</name>
    <dbReference type="NCBI Taxonomy" id="1229621"/>
    <lineage>
        <taxon>Bacteria</taxon>
        <taxon>Bacillati</taxon>
        <taxon>Bacillota</taxon>
        <taxon>Clostridia</taxon>
        <taxon>Lachnospirales</taxon>
        <taxon>Lachnospiraceae</taxon>
        <taxon>Anaerostipes</taxon>
    </lineage>
</organism>
<dbReference type="GO" id="GO:0004527">
    <property type="term" value="F:exonuclease activity"/>
    <property type="evidence" value="ECO:0007669"/>
    <property type="project" value="UniProtKB-KW"/>
</dbReference>
<comment type="similarity">
    <text evidence="1">Belongs to the SMC family. SbcC subfamily.</text>
</comment>
<feature type="coiled-coil region" evidence="4">
    <location>
        <begin position="614"/>
        <end position="665"/>
    </location>
</feature>
<sequence length="843" mass="97761">MRPLFLEICGWGPYPEKNKIDFSRLHGGLFLVTGPTGSGKTTIFDALTYALYGEVSGSVRTKESLRSDFASQKEDTYVILEFSHRNKKYRVERHPKYMRAKKRGSGMTVKKEDAVLTLPDGTVKAGTANVNEELSRLLLINYDQFRQISMLAQGEFQKLLVARSSERVEVFRSIFHTQIYKKIQALAGEKSRVLLGEIRELTSKMEEAAELSEEEEEYREAREKKDFKAVAAYLEEELREKKRFAKRAEEKSRQQRDEYDSKKQIFEQAEKIQQELGELTVQISSLERELSELTEKQRKIKQQKEETESLKACMDQKKERLGVLKELRGRLEHFWQLKASYEALRDQESGQIKRVEAARLQRWLRAQEETRRFGEEYENIARQFEQAEDQYRKAEEHRRKEQEAYMDVQSAFYAGSIGILAKELKEGHPCPVCGSVSHPDPAQIPLEVPDRQQVEAQKELAEKAEENLHGWYKKMLELKEKKHTAKADWEKRQQELGNEPECRAVTQTEVISMERLSLDEEEEKLAEIRQNTVKTEGQLKAFQTELQMSDSAENIQEEYDRLEEELQEYESRKERQDAESIALETALSKACTLLGERRMSFEQKKRQKSGLDLQKIEKDELRDMEERIKRSEDERERLAVILHQRQQALKSLKEKQKKKEMLEERYGIVGDVDRLLKGDNGLRLTFEQFVLITYFQDILKAANIRFLKMTGGRYEMFRSETVTDARKKDNLEIEVMDYYTGRRRSVKTLSGGESFKAALCLALGLSDIIKNSAGGIEIEVLFVDEGFGSLDSESLEQAVSALQELSGASRMIGIISHVPELSERVEQKIVVRRKNIGSIIENL</sequence>
<keyword evidence="6" id="KW-0378">Hydrolase</keyword>
<name>A0A4P8ICJ3_9FIRM</name>
<reference evidence="6 7" key="1">
    <citation type="submission" date="2019-05" db="EMBL/GenBank/DDBJ databases">
        <title>Complete genome sequencing of Anaerostipes rhamnosivorans.</title>
        <authorList>
            <person name="Bui T.P.N."/>
            <person name="de Vos W.M."/>
        </authorList>
    </citation>
    <scope>NUCLEOTIDE SEQUENCE [LARGE SCALE GENOMIC DNA]</scope>
    <source>
        <strain evidence="6 7">1y2</strain>
    </source>
</reference>
<feature type="coiled-coil region" evidence="4">
    <location>
        <begin position="377"/>
        <end position="404"/>
    </location>
</feature>
<dbReference type="GO" id="GO:0006302">
    <property type="term" value="P:double-strand break repair"/>
    <property type="evidence" value="ECO:0007669"/>
    <property type="project" value="InterPro"/>
</dbReference>
<dbReference type="OrthoDB" id="9795626at2"/>
<comment type="subunit">
    <text evidence="2">Heterodimer of SbcC and SbcD.</text>
</comment>
<keyword evidence="6" id="KW-0540">Nuclease</keyword>
<keyword evidence="7" id="KW-1185">Reference proteome</keyword>
<dbReference type="KEGG" id="arf:AR1Y2_0937"/>
<feature type="coiled-coil region" evidence="4">
    <location>
        <begin position="198"/>
        <end position="320"/>
    </location>
</feature>
<dbReference type="Pfam" id="PF13476">
    <property type="entry name" value="AAA_23"/>
    <property type="match status" value="1"/>
</dbReference>
<evidence type="ECO:0000259" key="5">
    <source>
        <dbReference type="Pfam" id="PF13476"/>
    </source>
</evidence>
<evidence type="ECO:0000256" key="4">
    <source>
        <dbReference type="SAM" id="Coils"/>
    </source>
</evidence>
<feature type="coiled-coil region" evidence="4">
    <location>
        <begin position="511"/>
        <end position="586"/>
    </location>
</feature>
<dbReference type="PANTHER" id="PTHR32114">
    <property type="entry name" value="ABC TRANSPORTER ABCH.3"/>
    <property type="match status" value="1"/>
</dbReference>
<feature type="domain" description="Rad50/SbcC-type AAA" evidence="5">
    <location>
        <begin position="6"/>
        <end position="276"/>
    </location>
</feature>